<protein>
    <submittedName>
        <fullName evidence="1">Uncharacterized protein</fullName>
    </submittedName>
</protein>
<proteinExistence type="predicted"/>
<evidence type="ECO:0000313" key="1">
    <source>
        <dbReference type="EMBL" id="MDF3836068.1"/>
    </source>
</evidence>
<reference evidence="1 2" key="1">
    <citation type="submission" date="2023-03" db="EMBL/GenBank/DDBJ databases">
        <title>Draft assemblies of triclosan tolerant bacteria isolated from returned activated sludge.</title>
        <authorList>
            <person name="Van Hamelsveld S."/>
        </authorList>
    </citation>
    <scope>NUCLEOTIDE SEQUENCE [LARGE SCALE GENOMIC DNA]</scope>
    <source>
        <strain evidence="1 2">GW210010_S58</strain>
    </source>
</reference>
<name>A0ABT6AUK2_9BURK</name>
<accession>A0ABT6AUK2</accession>
<feature type="non-terminal residue" evidence="1">
    <location>
        <position position="105"/>
    </location>
</feature>
<dbReference type="EMBL" id="JARJLM010000409">
    <property type="protein sequence ID" value="MDF3836068.1"/>
    <property type="molecule type" value="Genomic_DNA"/>
</dbReference>
<organism evidence="1 2">
    <name type="scientific">Cupriavidus basilensis</name>
    <dbReference type="NCBI Taxonomy" id="68895"/>
    <lineage>
        <taxon>Bacteria</taxon>
        <taxon>Pseudomonadati</taxon>
        <taxon>Pseudomonadota</taxon>
        <taxon>Betaproteobacteria</taxon>
        <taxon>Burkholderiales</taxon>
        <taxon>Burkholderiaceae</taxon>
        <taxon>Cupriavidus</taxon>
    </lineage>
</organism>
<sequence>MTTIDRKMSDEEIAGMVADLSKWPSVAHDNGYYELAVMPFLSIYFAADPAHHVETGLAMIDVHEAFERLLGAPFKIQTHPDSERPHPYGSKRLGNLREWARKVPR</sequence>
<evidence type="ECO:0000313" key="2">
    <source>
        <dbReference type="Proteomes" id="UP001216674"/>
    </source>
</evidence>
<dbReference type="Proteomes" id="UP001216674">
    <property type="component" value="Unassembled WGS sequence"/>
</dbReference>
<keyword evidence="2" id="KW-1185">Reference proteome</keyword>
<dbReference type="RefSeq" id="WP_276266668.1">
    <property type="nucleotide sequence ID" value="NZ_JARJLM010000409.1"/>
</dbReference>
<gene>
    <name evidence="1" type="ORF">P3W85_24395</name>
</gene>
<comment type="caution">
    <text evidence="1">The sequence shown here is derived from an EMBL/GenBank/DDBJ whole genome shotgun (WGS) entry which is preliminary data.</text>
</comment>